<dbReference type="AlphaFoldDB" id="A0AA38KZ59"/>
<dbReference type="PROSITE" id="PS50929">
    <property type="entry name" value="ABC_TM1F"/>
    <property type="match status" value="1"/>
</dbReference>
<protein>
    <recommendedName>
        <fullName evidence="5">ABC transmembrane type-1 domain-containing protein</fullName>
    </recommendedName>
</protein>
<evidence type="ECO:0000256" key="3">
    <source>
        <dbReference type="ARBA" id="ARBA00023136"/>
    </source>
</evidence>
<evidence type="ECO:0000256" key="2">
    <source>
        <dbReference type="ARBA" id="ARBA00022989"/>
    </source>
</evidence>
<name>A0AA38KZ59_TAXCH</name>
<keyword evidence="3 4" id="KW-0472">Membrane</keyword>
<organism evidence="6 7">
    <name type="scientific">Taxus chinensis</name>
    <name type="common">Chinese yew</name>
    <name type="synonym">Taxus wallichiana var. chinensis</name>
    <dbReference type="NCBI Taxonomy" id="29808"/>
    <lineage>
        <taxon>Eukaryota</taxon>
        <taxon>Viridiplantae</taxon>
        <taxon>Streptophyta</taxon>
        <taxon>Embryophyta</taxon>
        <taxon>Tracheophyta</taxon>
        <taxon>Spermatophyta</taxon>
        <taxon>Pinopsida</taxon>
        <taxon>Pinidae</taxon>
        <taxon>Conifers II</taxon>
        <taxon>Cupressales</taxon>
        <taxon>Taxaceae</taxon>
        <taxon>Taxus</taxon>
    </lineage>
</organism>
<dbReference type="EMBL" id="JAHRHJ020000007">
    <property type="protein sequence ID" value="KAH9307310.1"/>
    <property type="molecule type" value="Genomic_DNA"/>
</dbReference>
<sequence>MSFSHYQNVKGSIHIKPIYCSSTGARLESFASVNHQNVTGSILSNPIYCSSRSQLRHLASYHLKAFHCINTSSAVINILFPLSRTYKFIKPFVEKQWRPVLKAWLCAIIAVGCLFCAVPRIGELSALLAAGDLCNLRKKASIVMVLFVIRSVAQYFQQALLWEAALNASYEIRGHVFERVLNRDMSYFEGAGGALAGDISYRITAEANDAADTVGIRAISHHWRKPLRGEVDKRNGRRRSRRNRGAGEIAKFVGSWRHMNQSCEGRVVGINNGKSPVALKYQRQSRCEQKHDLLVRKRALLCEYNVPKIAEIQFPVEGNTIGKTRVRKRGAETTVTNAKSQVVRAELKSEVDLHNVILTKMQIATGEEPQEKQGAYKDQTHMPRVETIVVIGLYQSLVQIRIVNIMINLHNKINIGFDNGYGTFSSFFLIFNFNTN</sequence>
<evidence type="ECO:0000256" key="1">
    <source>
        <dbReference type="ARBA" id="ARBA00022692"/>
    </source>
</evidence>
<dbReference type="GO" id="GO:0005524">
    <property type="term" value="F:ATP binding"/>
    <property type="evidence" value="ECO:0007669"/>
    <property type="project" value="InterPro"/>
</dbReference>
<reference evidence="6 7" key="1">
    <citation type="journal article" date="2021" name="Nat. Plants">
        <title>The Taxus genome provides insights into paclitaxel biosynthesis.</title>
        <authorList>
            <person name="Xiong X."/>
            <person name="Gou J."/>
            <person name="Liao Q."/>
            <person name="Li Y."/>
            <person name="Zhou Q."/>
            <person name="Bi G."/>
            <person name="Li C."/>
            <person name="Du R."/>
            <person name="Wang X."/>
            <person name="Sun T."/>
            <person name="Guo L."/>
            <person name="Liang H."/>
            <person name="Lu P."/>
            <person name="Wu Y."/>
            <person name="Zhang Z."/>
            <person name="Ro D.K."/>
            <person name="Shang Y."/>
            <person name="Huang S."/>
            <person name="Yan J."/>
        </authorList>
    </citation>
    <scope>NUCLEOTIDE SEQUENCE [LARGE SCALE GENOMIC DNA]</scope>
    <source>
        <strain evidence="6">Ta-2019</strain>
    </source>
</reference>
<evidence type="ECO:0000313" key="7">
    <source>
        <dbReference type="Proteomes" id="UP000824469"/>
    </source>
</evidence>
<dbReference type="InterPro" id="IPR011527">
    <property type="entry name" value="ABC1_TM_dom"/>
</dbReference>
<gene>
    <name evidence="6" type="ORF">KI387_035221</name>
</gene>
<comment type="caution">
    <text evidence="6">The sequence shown here is derived from an EMBL/GenBank/DDBJ whole genome shotgun (WGS) entry which is preliminary data.</text>
</comment>
<evidence type="ECO:0000259" key="5">
    <source>
        <dbReference type="PROSITE" id="PS50929"/>
    </source>
</evidence>
<keyword evidence="7" id="KW-1185">Reference proteome</keyword>
<evidence type="ECO:0000313" key="6">
    <source>
        <dbReference type="EMBL" id="KAH9307310.1"/>
    </source>
</evidence>
<feature type="non-terminal residue" evidence="6">
    <location>
        <position position="1"/>
    </location>
</feature>
<feature type="domain" description="ABC transmembrane type-1" evidence="5">
    <location>
        <begin position="140"/>
        <end position="215"/>
    </location>
</feature>
<keyword evidence="2 4" id="KW-1133">Transmembrane helix</keyword>
<proteinExistence type="predicted"/>
<dbReference type="Gene3D" id="1.20.1560.10">
    <property type="entry name" value="ABC transporter type 1, transmembrane domain"/>
    <property type="match status" value="1"/>
</dbReference>
<feature type="transmembrane region" description="Helical" evidence="4">
    <location>
        <begin position="100"/>
        <end position="118"/>
    </location>
</feature>
<dbReference type="GO" id="GO:0140359">
    <property type="term" value="F:ABC-type transporter activity"/>
    <property type="evidence" value="ECO:0007669"/>
    <property type="project" value="InterPro"/>
</dbReference>
<keyword evidence="1 4" id="KW-0812">Transmembrane</keyword>
<dbReference type="SUPFAM" id="SSF90123">
    <property type="entry name" value="ABC transporter transmembrane region"/>
    <property type="match status" value="1"/>
</dbReference>
<dbReference type="Proteomes" id="UP000824469">
    <property type="component" value="Unassembled WGS sequence"/>
</dbReference>
<dbReference type="InterPro" id="IPR036640">
    <property type="entry name" value="ABC1_TM_sf"/>
</dbReference>
<evidence type="ECO:0000256" key="4">
    <source>
        <dbReference type="SAM" id="Phobius"/>
    </source>
</evidence>
<dbReference type="GO" id="GO:0016020">
    <property type="term" value="C:membrane"/>
    <property type="evidence" value="ECO:0007669"/>
    <property type="project" value="InterPro"/>
</dbReference>
<accession>A0AA38KZ59</accession>